<dbReference type="Proteomes" id="UP001151295">
    <property type="component" value="Unassembled WGS sequence"/>
</dbReference>
<comment type="caution">
    <text evidence="1">The sequence shown here is derived from an EMBL/GenBank/DDBJ whole genome shotgun (WGS) entry which is preliminary data.</text>
</comment>
<keyword evidence="1" id="KW-0378">Hydrolase</keyword>
<dbReference type="GO" id="GO:0003724">
    <property type="term" value="F:RNA helicase activity"/>
    <property type="evidence" value="ECO:0007669"/>
    <property type="project" value="UniProtKB-EC"/>
</dbReference>
<gene>
    <name evidence="1" type="primary">SUB2_2</name>
    <name evidence="1" type="ORF">EDC05_004844</name>
</gene>
<sequence length="74" mass="8286">MVATDALGRDIDIEQADTYLHRVRSTGRFGTRGLAITFVSTDEDKSVLESVQERFKVNITELPARIDPSTYIAQ</sequence>
<dbReference type="SUPFAM" id="SSF52540">
    <property type="entry name" value="P-loop containing nucleoside triphosphate hydrolases"/>
    <property type="match status" value="1"/>
</dbReference>
<dbReference type="EC" id="3.6.4.13" evidence="1"/>
<organism evidence="1 2">
    <name type="scientific">Coemansia umbellata</name>
    <dbReference type="NCBI Taxonomy" id="1424467"/>
    <lineage>
        <taxon>Eukaryota</taxon>
        <taxon>Fungi</taxon>
        <taxon>Fungi incertae sedis</taxon>
        <taxon>Zoopagomycota</taxon>
        <taxon>Kickxellomycotina</taxon>
        <taxon>Kickxellomycetes</taxon>
        <taxon>Kickxellales</taxon>
        <taxon>Kickxellaceae</taxon>
        <taxon>Coemansia</taxon>
    </lineage>
</organism>
<evidence type="ECO:0000313" key="2">
    <source>
        <dbReference type="Proteomes" id="UP001151295"/>
    </source>
</evidence>
<dbReference type="EMBL" id="JANBQD010000075">
    <property type="protein sequence ID" value="KAJ1989188.1"/>
    <property type="molecule type" value="Genomic_DNA"/>
</dbReference>
<reference evidence="1" key="1">
    <citation type="submission" date="2022-07" db="EMBL/GenBank/DDBJ databases">
        <title>Phylogenomic reconstructions and comparative analyses of Kickxellomycotina fungi.</title>
        <authorList>
            <person name="Reynolds N.K."/>
            <person name="Stajich J.E."/>
            <person name="Barry K."/>
            <person name="Grigoriev I.V."/>
            <person name="Crous P."/>
            <person name="Smith M.E."/>
        </authorList>
    </citation>
    <scope>NUCLEOTIDE SEQUENCE</scope>
    <source>
        <strain evidence="1">BCRC 34882</strain>
    </source>
</reference>
<dbReference type="InterPro" id="IPR027417">
    <property type="entry name" value="P-loop_NTPase"/>
</dbReference>
<name>A0ABQ8PHF7_9FUNG</name>
<proteinExistence type="predicted"/>
<keyword evidence="2" id="KW-1185">Reference proteome</keyword>
<dbReference type="Gene3D" id="3.40.50.300">
    <property type="entry name" value="P-loop containing nucleotide triphosphate hydrolases"/>
    <property type="match status" value="1"/>
</dbReference>
<accession>A0ABQ8PHF7</accession>
<protein>
    <submittedName>
        <fullName evidence="1">Suppressor of the cold-sensitive snRNP biogenesis mutant brr1-1</fullName>
        <ecNumber evidence="1">3.6.4.13</ecNumber>
    </submittedName>
</protein>
<evidence type="ECO:0000313" key="1">
    <source>
        <dbReference type="EMBL" id="KAJ1989188.1"/>
    </source>
</evidence>
<dbReference type="GO" id="GO:0016787">
    <property type="term" value="F:hydrolase activity"/>
    <property type="evidence" value="ECO:0007669"/>
    <property type="project" value="UniProtKB-KW"/>
</dbReference>